<dbReference type="EMBL" id="JACAZH010000002">
    <property type="protein sequence ID" value="KAF7375464.1"/>
    <property type="molecule type" value="Genomic_DNA"/>
</dbReference>
<keyword evidence="1" id="KW-0732">Signal</keyword>
<organism evidence="2 3">
    <name type="scientific">Mycena sanguinolenta</name>
    <dbReference type="NCBI Taxonomy" id="230812"/>
    <lineage>
        <taxon>Eukaryota</taxon>
        <taxon>Fungi</taxon>
        <taxon>Dikarya</taxon>
        <taxon>Basidiomycota</taxon>
        <taxon>Agaricomycotina</taxon>
        <taxon>Agaricomycetes</taxon>
        <taxon>Agaricomycetidae</taxon>
        <taxon>Agaricales</taxon>
        <taxon>Marasmiineae</taxon>
        <taxon>Mycenaceae</taxon>
        <taxon>Mycena</taxon>
    </lineage>
</organism>
<proteinExistence type="predicted"/>
<evidence type="ECO:0000313" key="2">
    <source>
        <dbReference type="EMBL" id="KAF7375464.1"/>
    </source>
</evidence>
<evidence type="ECO:0000313" key="3">
    <source>
        <dbReference type="Proteomes" id="UP000623467"/>
    </source>
</evidence>
<sequence>MLILRRLLALALVSVTCASRLEIRQATNTNAAINQIIDKVDVTVRQVGSTILTIQANHTMNSATLENQITTIETAFRNMDNSILVTPVSSGSTTVSPTNDDISITLSDAMQLVATSLSGVVASGTVPDFSNMVATLDPIMSNALTHFNHTLPGGLLLVHIMMLDASQFLADEGFVDTLQTLGF</sequence>
<feature type="chain" id="PRO_5034503638" evidence="1">
    <location>
        <begin position="19"/>
        <end position="183"/>
    </location>
</feature>
<name>A0A8H6ZDG4_9AGAR</name>
<gene>
    <name evidence="2" type="ORF">MSAN_00434300</name>
</gene>
<dbReference type="AlphaFoldDB" id="A0A8H6ZDG4"/>
<accession>A0A8H6ZDG4</accession>
<dbReference type="OrthoDB" id="2910007at2759"/>
<keyword evidence="3" id="KW-1185">Reference proteome</keyword>
<evidence type="ECO:0000256" key="1">
    <source>
        <dbReference type="SAM" id="SignalP"/>
    </source>
</evidence>
<comment type="caution">
    <text evidence="2">The sequence shown here is derived from an EMBL/GenBank/DDBJ whole genome shotgun (WGS) entry which is preliminary data.</text>
</comment>
<reference evidence="2" key="1">
    <citation type="submission" date="2020-05" db="EMBL/GenBank/DDBJ databases">
        <title>Mycena genomes resolve the evolution of fungal bioluminescence.</title>
        <authorList>
            <person name="Tsai I.J."/>
        </authorList>
    </citation>
    <scope>NUCLEOTIDE SEQUENCE</scope>
    <source>
        <strain evidence="2">160909Yilan</strain>
    </source>
</reference>
<dbReference type="Proteomes" id="UP000623467">
    <property type="component" value="Unassembled WGS sequence"/>
</dbReference>
<feature type="signal peptide" evidence="1">
    <location>
        <begin position="1"/>
        <end position="18"/>
    </location>
</feature>
<protein>
    <submittedName>
        <fullName evidence="2">Uncharacterized protein</fullName>
    </submittedName>
</protein>